<feature type="domain" description="AB hydrolase-1" evidence="2">
    <location>
        <begin position="18"/>
        <end position="144"/>
    </location>
</feature>
<dbReference type="PRINTS" id="PR00111">
    <property type="entry name" value="ABHYDROLASE"/>
</dbReference>
<protein>
    <submittedName>
        <fullName evidence="3">Alpha/beta hydrolase</fullName>
    </submittedName>
</protein>
<reference evidence="3 4" key="1">
    <citation type="submission" date="2018-01" db="EMBL/GenBank/DDBJ databases">
        <title>The whole genome sequencing and assembly of Halobacillus litoralis ERB031 strain.</title>
        <authorList>
            <person name="Lee S.-J."/>
            <person name="Park M.-K."/>
            <person name="Kim J.-Y."/>
            <person name="Lee Y.-J."/>
            <person name="Yi H."/>
            <person name="Bahn Y.-S."/>
            <person name="Kim J.F."/>
            <person name="Lee D.-W."/>
        </authorList>
    </citation>
    <scope>NUCLEOTIDE SEQUENCE [LARGE SCALE GENOMIC DNA]</scope>
    <source>
        <strain evidence="3 4">ERB 031</strain>
    </source>
</reference>
<dbReference type="KEGG" id="hli:HLI_03885"/>
<dbReference type="GO" id="GO:0016020">
    <property type="term" value="C:membrane"/>
    <property type="evidence" value="ECO:0007669"/>
    <property type="project" value="TreeGrafter"/>
</dbReference>
<gene>
    <name evidence="3" type="ORF">HLI_03885</name>
</gene>
<sequence>MIDNYSVKAFESGDKRLPSLVCLHGMTGDSNSFWELKEYLIEDFHIILLDLPGHGGTDPFELEEDYGFTTLAKWIFKGIHSLVNGTFYIMGHSWGADLALHIARSFPDRVEGLVLIDGGFVFPEMVEGYTKEKALSDWKEYIEASKYDSWDEVTRTYQEYTTKPWNKKLDSIISPNFIKAEDQYILKAHRQSLLATVKAFYSGPCSTTYKHVECPVLLFHATIPKKDSSRQKGIRKIKNKLRKIKVIGIENTKHNIHWDTPERVASEVRVWRKEMK</sequence>
<dbReference type="RefSeq" id="WP_128523174.1">
    <property type="nucleotide sequence ID" value="NZ_CP026118.1"/>
</dbReference>
<dbReference type="Pfam" id="PF00561">
    <property type="entry name" value="Abhydrolase_1"/>
    <property type="match status" value="1"/>
</dbReference>
<accession>A0A410M9K8</accession>
<evidence type="ECO:0000313" key="3">
    <source>
        <dbReference type="EMBL" id="QAS51419.1"/>
    </source>
</evidence>
<dbReference type="InterPro" id="IPR000639">
    <property type="entry name" value="Epox_hydrolase-like"/>
</dbReference>
<dbReference type="InterPro" id="IPR029058">
    <property type="entry name" value="AB_hydrolase_fold"/>
</dbReference>
<dbReference type="Proteomes" id="UP000287756">
    <property type="component" value="Chromosome"/>
</dbReference>
<evidence type="ECO:0000256" key="1">
    <source>
        <dbReference type="ARBA" id="ARBA00022801"/>
    </source>
</evidence>
<dbReference type="InterPro" id="IPR050266">
    <property type="entry name" value="AB_hydrolase_sf"/>
</dbReference>
<dbReference type="AlphaFoldDB" id="A0A410M9K8"/>
<evidence type="ECO:0000259" key="2">
    <source>
        <dbReference type="Pfam" id="PF00561"/>
    </source>
</evidence>
<dbReference type="PANTHER" id="PTHR43798:SF31">
    <property type="entry name" value="AB HYDROLASE SUPERFAMILY PROTEIN YCLE"/>
    <property type="match status" value="1"/>
</dbReference>
<keyword evidence="1 3" id="KW-0378">Hydrolase</keyword>
<evidence type="ECO:0000313" key="4">
    <source>
        <dbReference type="Proteomes" id="UP000287756"/>
    </source>
</evidence>
<dbReference type="InterPro" id="IPR000073">
    <property type="entry name" value="AB_hydrolase_1"/>
</dbReference>
<organism evidence="3 4">
    <name type="scientific">Halobacillus litoralis</name>
    <dbReference type="NCBI Taxonomy" id="45668"/>
    <lineage>
        <taxon>Bacteria</taxon>
        <taxon>Bacillati</taxon>
        <taxon>Bacillota</taxon>
        <taxon>Bacilli</taxon>
        <taxon>Bacillales</taxon>
        <taxon>Bacillaceae</taxon>
        <taxon>Halobacillus</taxon>
    </lineage>
</organism>
<dbReference type="SUPFAM" id="SSF53474">
    <property type="entry name" value="alpha/beta-Hydrolases"/>
    <property type="match status" value="1"/>
</dbReference>
<name>A0A410M9K8_9BACI</name>
<dbReference type="OrthoDB" id="9775557at2"/>
<dbReference type="PRINTS" id="PR00412">
    <property type="entry name" value="EPOXHYDRLASE"/>
</dbReference>
<dbReference type="Gene3D" id="3.40.50.1820">
    <property type="entry name" value="alpha/beta hydrolase"/>
    <property type="match status" value="1"/>
</dbReference>
<proteinExistence type="predicted"/>
<dbReference type="EMBL" id="CP026118">
    <property type="protein sequence ID" value="QAS51419.1"/>
    <property type="molecule type" value="Genomic_DNA"/>
</dbReference>
<dbReference type="PANTHER" id="PTHR43798">
    <property type="entry name" value="MONOACYLGLYCEROL LIPASE"/>
    <property type="match status" value="1"/>
</dbReference>
<dbReference type="GO" id="GO:0016787">
    <property type="term" value="F:hydrolase activity"/>
    <property type="evidence" value="ECO:0007669"/>
    <property type="project" value="UniProtKB-KW"/>
</dbReference>